<gene>
    <name evidence="8" type="ORF">LEP1GSC188_1482</name>
</gene>
<dbReference type="Pfam" id="PF07681">
    <property type="entry name" value="DoxX"/>
    <property type="match status" value="1"/>
</dbReference>
<sequence>MFSSIPEILGTPIFQQISKSLSTNNQALVRNRSSYKYFFLEFFVSFLPSKIYKEWSSEYIMIQSFFSTQEFFSTLFLRFGLAICIFPHGAQKLLGWFGGVGYEASMDYLVNTAEFPTILAILAILSEFFGSIALLLGLCTRLAVFGITCTLGIAGWTHKEIGFFMNWFGNQGGEGFEYHILTVSMGIALFLLGGGAWSLDSWIYDHIDS</sequence>
<comment type="similarity">
    <text evidence="2">Belongs to the DoxX family.</text>
</comment>
<dbReference type="InterPro" id="IPR032808">
    <property type="entry name" value="DoxX"/>
</dbReference>
<organism evidence="8 9">
    <name type="scientific">Leptospira weilii serovar Topaz str. LT2116</name>
    <dbReference type="NCBI Taxonomy" id="1088540"/>
    <lineage>
        <taxon>Bacteria</taxon>
        <taxon>Pseudomonadati</taxon>
        <taxon>Spirochaetota</taxon>
        <taxon>Spirochaetia</taxon>
        <taxon>Leptospirales</taxon>
        <taxon>Leptospiraceae</taxon>
        <taxon>Leptospira</taxon>
    </lineage>
</organism>
<protein>
    <submittedName>
        <fullName evidence="8">DoxX family protein</fullName>
    </submittedName>
</protein>
<feature type="transmembrane region" description="Helical" evidence="7">
    <location>
        <begin position="176"/>
        <end position="199"/>
    </location>
</feature>
<dbReference type="InterPro" id="IPR051907">
    <property type="entry name" value="DoxX-like_oxidoreductase"/>
</dbReference>
<dbReference type="AlphaFoldDB" id="M3FH18"/>
<dbReference type="GO" id="GO:0005886">
    <property type="term" value="C:plasma membrane"/>
    <property type="evidence" value="ECO:0007669"/>
    <property type="project" value="UniProtKB-SubCell"/>
</dbReference>
<keyword evidence="5 7" id="KW-1133">Transmembrane helix</keyword>
<keyword evidence="6 7" id="KW-0472">Membrane</keyword>
<comment type="subcellular location">
    <subcellularLocation>
        <location evidence="1">Cell membrane</location>
        <topology evidence="1">Multi-pass membrane protein</topology>
    </subcellularLocation>
</comment>
<evidence type="ECO:0000256" key="3">
    <source>
        <dbReference type="ARBA" id="ARBA00022475"/>
    </source>
</evidence>
<keyword evidence="4 7" id="KW-0812">Transmembrane</keyword>
<dbReference type="PANTHER" id="PTHR33452">
    <property type="entry name" value="OXIDOREDUCTASE CATD-RELATED"/>
    <property type="match status" value="1"/>
</dbReference>
<name>M3FH18_9LEPT</name>
<evidence type="ECO:0000256" key="7">
    <source>
        <dbReference type="SAM" id="Phobius"/>
    </source>
</evidence>
<evidence type="ECO:0000256" key="1">
    <source>
        <dbReference type="ARBA" id="ARBA00004651"/>
    </source>
</evidence>
<comment type="caution">
    <text evidence="8">The sequence shown here is derived from an EMBL/GenBank/DDBJ whole genome shotgun (WGS) entry which is preliminary data.</text>
</comment>
<evidence type="ECO:0000313" key="8">
    <source>
        <dbReference type="EMBL" id="EMF79757.1"/>
    </source>
</evidence>
<evidence type="ECO:0000313" key="9">
    <source>
        <dbReference type="Proteomes" id="UP000011770"/>
    </source>
</evidence>
<dbReference type="EMBL" id="AHOR02000076">
    <property type="protein sequence ID" value="EMF79757.1"/>
    <property type="molecule type" value="Genomic_DNA"/>
</dbReference>
<feature type="transmembrane region" description="Helical" evidence="7">
    <location>
        <begin position="132"/>
        <end position="156"/>
    </location>
</feature>
<dbReference type="PANTHER" id="PTHR33452:SF1">
    <property type="entry name" value="INNER MEMBRANE PROTEIN YPHA-RELATED"/>
    <property type="match status" value="1"/>
</dbReference>
<accession>M3FH18</accession>
<keyword evidence="3" id="KW-1003">Cell membrane</keyword>
<evidence type="ECO:0000256" key="5">
    <source>
        <dbReference type="ARBA" id="ARBA00022989"/>
    </source>
</evidence>
<dbReference type="Proteomes" id="UP000011770">
    <property type="component" value="Unassembled WGS sequence"/>
</dbReference>
<evidence type="ECO:0000256" key="4">
    <source>
        <dbReference type="ARBA" id="ARBA00022692"/>
    </source>
</evidence>
<evidence type="ECO:0000256" key="2">
    <source>
        <dbReference type="ARBA" id="ARBA00006679"/>
    </source>
</evidence>
<reference evidence="8 9" key="1">
    <citation type="submission" date="2013-01" db="EMBL/GenBank/DDBJ databases">
        <authorList>
            <person name="Harkins D.M."/>
            <person name="Durkin A.S."/>
            <person name="Brinkac L.M."/>
            <person name="Haft D.H."/>
            <person name="Selengut J.D."/>
            <person name="Sanka R."/>
            <person name="DePew J."/>
            <person name="Purushe J."/>
            <person name="Tulsiani S.M."/>
            <person name="Graham G.C."/>
            <person name="Burns M.-A."/>
            <person name="Dohnt M.F."/>
            <person name="Smythe L.D."/>
            <person name="McKay D.B."/>
            <person name="Craig S.B."/>
            <person name="Vinetz J.M."/>
            <person name="Sutton G.G."/>
            <person name="Nierman W.C."/>
            <person name="Fouts D.E."/>
        </authorList>
    </citation>
    <scope>NUCLEOTIDE SEQUENCE [LARGE SCALE GENOMIC DNA]</scope>
    <source>
        <strain evidence="8 9">LT2116</strain>
    </source>
</reference>
<proteinExistence type="inferred from homology"/>
<evidence type="ECO:0000256" key="6">
    <source>
        <dbReference type="ARBA" id="ARBA00023136"/>
    </source>
</evidence>